<protein>
    <submittedName>
        <fullName evidence="2">Uncharacterized protein</fullName>
    </submittedName>
</protein>
<feature type="compositionally biased region" description="Low complexity" evidence="1">
    <location>
        <begin position="241"/>
        <end position="257"/>
    </location>
</feature>
<sequence>MYVDETGADTDTTADDTSSQDELTVEVGGEEYEVEENYDYDKDGSNDTAVVQTEDGYMAFTDTDGDGTADTMVQLDEEGNVTGAAEYDEASGEWTEADPDSVEAPSGDGADEGGASSKDDKDDDKGTDATSTSSKDDNAEDDSTDSKGSGGEEITVDTKDGDQSAGKAEYDADGDGTNDTAVVTDEDGNTYAFTDSDGDGEADQAIVVEADGDVTIAEHTGEDEWTTVETGHINSDGTYESDSGSSKTSASDSAWQG</sequence>
<proteinExistence type="predicted"/>
<feature type="region of interest" description="Disordered" evidence="1">
    <location>
        <begin position="220"/>
        <end position="257"/>
    </location>
</feature>
<dbReference type="RefSeq" id="WP_187221665.1">
    <property type="nucleotide sequence ID" value="NZ_JABVED010000010.1"/>
</dbReference>
<comment type="caution">
    <text evidence="2">The sequence shown here is derived from an EMBL/GenBank/DDBJ whole genome shotgun (WGS) entry which is preliminary data.</text>
</comment>
<feature type="compositionally biased region" description="Basic and acidic residues" evidence="1">
    <location>
        <begin position="117"/>
        <end position="127"/>
    </location>
</feature>
<reference evidence="2 3" key="1">
    <citation type="submission" date="2020-06" db="EMBL/GenBank/DDBJ databases">
        <title>Actinokineospora xiongansis sp. nov., isolated from soil of Baiyangdian.</title>
        <authorList>
            <person name="Zhang X."/>
        </authorList>
    </citation>
    <scope>NUCLEOTIDE SEQUENCE [LARGE SCALE GENOMIC DNA]</scope>
    <source>
        <strain evidence="2 3">HBU206404</strain>
    </source>
</reference>
<keyword evidence="3" id="KW-1185">Reference proteome</keyword>
<dbReference type="EMBL" id="JABVED010000010">
    <property type="protein sequence ID" value="MBC6449141.1"/>
    <property type="molecule type" value="Genomic_DNA"/>
</dbReference>
<evidence type="ECO:0000256" key="1">
    <source>
        <dbReference type="SAM" id="MobiDB-lite"/>
    </source>
</evidence>
<dbReference type="Proteomes" id="UP000734823">
    <property type="component" value="Unassembled WGS sequence"/>
</dbReference>
<feature type="compositionally biased region" description="Low complexity" evidence="1">
    <location>
        <begin position="104"/>
        <end position="116"/>
    </location>
</feature>
<feature type="compositionally biased region" description="Acidic residues" evidence="1">
    <location>
        <begin position="86"/>
        <end position="101"/>
    </location>
</feature>
<evidence type="ECO:0000313" key="3">
    <source>
        <dbReference type="Proteomes" id="UP000734823"/>
    </source>
</evidence>
<feature type="region of interest" description="Disordered" evidence="1">
    <location>
        <begin position="59"/>
        <end position="202"/>
    </location>
</feature>
<feature type="region of interest" description="Disordered" evidence="1">
    <location>
        <begin position="1"/>
        <end position="47"/>
    </location>
</feature>
<organism evidence="2 3">
    <name type="scientific">Actinokineospora xionganensis</name>
    <dbReference type="NCBI Taxonomy" id="2684470"/>
    <lineage>
        <taxon>Bacteria</taxon>
        <taxon>Bacillati</taxon>
        <taxon>Actinomycetota</taxon>
        <taxon>Actinomycetes</taxon>
        <taxon>Pseudonocardiales</taxon>
        <taxon>Pseudonocardiaceae</taxon>
        <taxon>Actinokineospora</taxon>
    </lineage>
</organism>
<evidence type="ECO:0000313" key="2">
    <source>
        <dbReference type="EMBL" id="MBC6449141.1"/>
    </source>
</evidence>
<feature type="compositionally biased region" description="Acidic residues" evidence="1">
    <location>
        <begin position="1"/>
        <end position="14"/>
    </location>
</feature>
<accession>A0ABR7L8X8</accession>
<feature type="compositionally biased region" description="Acidic residues" evidence="1">
    <location>
        <begin position="28"/>
        <end position="38"/>
    </location>
</feature>
<feature type="compositionally biased region" description="Polar residues" evidence="1">
    <location>
        <begin position="227"/>
        <end position="240"/>
    </location>
</feature>
<gene>
    <name evidence="2" type="ORF">GPZ80_18395</name>
</gene>
<name>A0ABR7L8X8_9PSEU</name>